<sequence length="196" mass="21471">MSKIRWIAPLLGALVACIPLLTSANQHTPHLDSFLTIDTGNGFRLSVPSSPSRVIDNDSVLILVYSPDISITLTVTHRKDILALLDDDDMSLADFTRLVFAPAEADESGVTDEETVAKHARAMAGALLGRGQSADTLNLADIQIFHFPRKIFPGEAMERRAFVISDQAEDTQLDISALGVQEETFLRILQSLRRSD</sequence>
<dbReference type="PROSITE" id="PS51257">
    <property type="entry name" value="PROKAR_LIPOPROTEIN"/>
    <property type="match status" value="1"/>
</dbReference>
<reference evidence="2" key="1">
    <citation type="submission" date="2022-03" db="EMBL/GenBank/DDBJ databases">
        <title>Genomic Encyclopedia of Type Strains, Phase III (KMG-III): the genomes of soil and plant-associated and newly described type strains.</title>
        <authorList>
            <person name="Whitman W."/>
        </authorList>
    </citation>
    <scope>NUCLEOTIDE SEQUENCE</scope>
    <source>
        <strain evidence="2">ANL 6-2</strain>
    </source>
</reference>
<proteinExistence type="predicted"/>
<evidence type="ECO:0000256" key="1">
    <source>
        <dbReference type="SAM" id="SignalP"/>
    </source>
</evidence>
<dbReference type="AlphaFoldDB" id="A0AAE3G836"/>
<accession>A0AAE3G836</accession>
<evidence type="ECO:0008006" key="4">
    <source>
        <dbReference type="Google" id="ProtNLM"/>
    </source>
</evidence>
<keyword evidence="3" id="KW-1185">Reference proteome</keyword>
<comment type="caution">
    <text evidence="2">The sequence shown here is derived from an EMBL/GenBank/DDBJ whole genome shotgun (WGS) entry which is preliminary data.</text>
</comment>
<dbReference type="Proteomes" id="UP001205843">
    <property type="component" value="Unassembled WGS sequence"/>
</dbReference>
<organism evidence="2 3">
    <name type="scientific">Natronocella acetinitrilica</name>
    <dbReference type="NCBI Taxonomy" id="414046"/>
    <lineage>
        <taxon>Bacteria</taxon>
        <taxon>Pseudomonadati</taxon>
        <taxon>Pseudomonadota</taxon>
        <taxon>Gammaproteobacteria</taxon>
        <taxon>Chromatiales</taxon>
        <taxon>Ectothiorhodospiraceae</taxon>
        <taxon>Natronocella</taxon>
    </lineage>
</organism>
<evidence type="ECO:0000313" key="2">
    <source>
        <dbReference type="EMBL" id="MCP1676541.1"/>
    </source>
</evidence>
<feature type="chain" id="PRO_5041940148" description="DUF1795 domain-containing protein" evidence="1">
    <location>
        <begin position="25"/>
        <end position="196"/>
    </location>
</feature>
<keyword evidence="1" id="KW-0732">Signal</keyword>
<name>A0AAE3G836_9GAMM</name>
<gene>
    <name evidence="2" type="ORF">J2T57_003702</name>
</gene>
<feature type="signal peptide" evidence="1">
    <location>
        <begin position="1"/>
        <end position="24"/>
    </location>
</feature>
<dbReference type="RefSeq" id="WP_253482987.1">
    <property type="nucleotide sequence ID" value="NZ_JALJXV010000009.1"/>
</dbReference>
<dbReference type="EMBL" id="JALJXV010000009">
    <property type="protein sequence ID" value="MCP1676541.1"/>
    <property type="molecule type" value="Genomic_DNA"/>
</dbReference>
<evidence type="ECO:0000313" key="3">
    <source>
        <dbReference type="Proteomes" id="UP001205843"/>
    </source>
</evidence>
<protein>
    <recommendedName>
        <fullName evidence="4">DUF1795 domain-containing protein</fullName>
    </recommendedName>
</protein>